<dbReference type="InterPro" id="IPR045860">
    <property type="entry name" value="Snake_toxin-like_sf"/>
</dbReference>
<name>A0A9X0CE68_9CNID</name>
<dbReference type="AlphaFoldDB" id="A0A9X0CE68"/>
<evidence type="ECO:0000313" key="1">
    <source>
        <dbReference type="EMBL" id="KAJ7333040.1"/>
    </source>
</evidence>
<keyword evidence="2" id="KW-1185">Reference proteome</keyword>
<proteinExistence type="predicted"/>
<accession>A0A9X0CE68</accession>
<dbReference type="Proteomes" id="UP001163046">
    <property type="component" value="Unassembled WGS sequence"/>
</dbReference>
<gene>
    <name evidence="1" type="ORF">OS493_018209</name>
</gene>
<sequence length="328" mass="35794">MAYTIGYQAVVINLLVQSGFIWFCLPAVNSHLISCQPRDGSRDGSSGSVTSVVLRVQRFVNISVNLRRDKPRLLSTVHHTIPNDGKMHFFDNNLKAKIYGRELCLSVVKETVLNEKGAGESKQYSCERVCLGLGNRVNLVTNSSSGGRLWPGRGCCVWKREKFLQLSLMTAGPRCVKCQGRMCLQDHVTTTQCPPGDKCFAITLNKQRSAPGTNSSILPIMLGCSSDDGLQGYSCNDGCRREVELVGSGKKRVCVRCCTGNECNKREGAQDNDTVTAVIGDGARDTKLSKTVELETNGGSVITNDTRLVAISFIATLWLFKSKLGFPS</sequence>
<comment type="caution">
    <text evidence="1">The sequence shown here is derived from an EMBL/GenBank/DDBJ whole genome shotgun (WGS) entry which is preliminary data.</text>
</comment>
<reference evidence="1" key="1">
    <citation type="submission" date="2023-01" db="EMBL/GenBank/DDBJ databases">
        <title>Genome assembly of the deep-sea coral Lophelia pertusa.</title>
        <authorList>
            <person name="Herrera S."/>
            <person name="Cordes E."/>
        </authorList>
    </citation>
    <scope>NUCLEOTIDE SEQUENCE</scope>
    <source>
        <strain evidence="1">USNM1676648</strain>
        <tissue evidence="1">Polyp</tissue>
    </source>
</reference>
<dbReference type="EMBL" id="MU827787">
    <property type="protein sequence ID" value="KAJ7333040.1"/>
    <property type="molecule type" value="Genomic_DNA"/>
</dbReference>
<protein>
    <submittedName>
        <fullName evidence="1">Uncharacterized protein</fullName>
    </submittedName>
</protein>
<dbReference type="SUPFAM" id="SSF57302">
    <property type="entry name" value="Snake toxin-like"/>
    <property type="match status" value="1"/>
</dbReference>
<dbReference type="OrthoDB" id="5956233at2759"/>
<evidence type="ECO:0000313" key="2">
    <source>
        <dbReference type="Proteomes" id="UP001163046"/>
    </source>
</evidence>
<organism evidence="1 2">
    <name type="scientific">Desmophyllum pertusum</name>
    <dbReference type="NCBI Taxonomy" id="174260"/>
    <lineage>
        <taxon>Eukaryota</taxon>
        <taxon>Metazoa</taxon>
        <taxon>Cnidaria</taxon>
        <taxon>Anthozoa</taxon>
        <taxon>Hexacorallia</taxon>
        <taxon>Scleractinia</taxon>
        <taxon>Caryophylliina</taxon>
        <taxon>Caryophylliidae</taxon>
        <taxon>Desmophyllum</taxon>
    </lineage>
</organism>